<accession>A0A6P8WWY6</accession>
<name>A0A6P8WWY6_DROAB</name>
<feature type="domain" description="Peptidase S1" evidence="10">
    <location>
        <begin position="27"/>
        <end position="265"/>
    </location>
</feature>
<keyword evidence="8" id="KW-1015">Disulfide bond</keyword>
<evidence type="ECO:0000256" key="1">
    <source>
        <dbReference type="ARBA" id="ARBA00004613"/>
    </source>
</evidence>
<keyword evidence="3" id="KW-0645">Protease</keyword>
<dbReference type="AlphaFoldDB" id="A0A6P8WWY6"/>
<evidence type="ECO:0000256" key="5">
    <source>
        <dbReference type="ARBA" id="ARBA00022801"/>
    </source>
</evidence>
<evidence type="ECO:0000256" key="3">
    <source>
        <dbReference type="ARBA" id="ARBA00022670"/>
    </source>
</evidence>
<dbReference type="Gene3D" id="2.40.10.10">
    <property type="entry name" value="Trypsin-like serine proteases"/>
    <property type="match status" value="1"/>
</dbReference>
<organism evidence="11 12">
    <name type="scientific">Drosophila albomicans</name>
    <name type="common">Fruit fly</name>
    <dbReference type="NCBI Taxonomy" id="7291"/>
    <lineage>
        <taxon>Eukaryota</taxon>
        <taxon>Metazoa</taxon>
        <taxon>Ecdysozoa</taxon>
        <taxon>Arthropoda</taxon>
        <taxon>Hexapoda</taxon>
        <taxon>Insecta</taxon>
        <taxon>Pterygota</taxon>
        <taxon>Neoptera</taxon>
        <taxon>Endopterygota</taxon>
        <taxon>Diptera</taxon>
        <taxon>Brachycera</taxon>
        <taxon>Muscomorpha</taxon>
        <taxon>Ephydroidea</taxon>
        <taxon>Drosophilidae</taxon>
        <taxon>Drosophila</taxon>
    </lineage>
</organism>
<evidence type="ECO:0000256" key="2">
    <source>
        <dbReference type="ARBA" id="ARBA00022525"/>
    </source>
</evidence>
<dbReference type="InterPro" id="IPR001314">
    <property type="entry name" value="Peptidase_S1A"/>
</dbReference>
<dbReference type="InterPro" id="IPR043504">
    <property type="entry name" value="Peptidase_S1_PA_chymotrypsin"/>
</dbReference>
<evidence type="ECO:0000256" key="8">
    <source>
        <dbReference type="ARBA" id="ARBA00023157"/>
    </source>
</evidence>
<dbReference type="PRINTS" id="PR00722">
    <property type="entry name" value="CHYMOTRYPSIN"/>
</dbReference>
<dbReference type="Proteomes" id="UP000515160">
    <property type="component" value="Chromosome 3"/>
</dbReference>
<protein>
    <submittedName>
        <fullName evidence="12">Serine protease 3-like</fullName>
    </submittedName>
</protein>
<keyword evidence="4 9" id="KW-0732">Signal</keyword>
<keyword evidence="7" id="KW-0865">Zymogen</keyword>
<evidence type="ECO:0000256" key="4">
    <source>
        <dbReference type="ARBA" id="ARBA00022729"/>
    </source>
</evidence>
<dbReference type="GO" id="GO:0006508">
    <property type="term" value="P:proteolysis"/>
    <property type="evidence" value="ECO:0007669"/>
    <property type="project" value="UniProtKB-KW"/>
</dbReference>
<dbReference type="InterPro" id="IPR050127">
    <property type="entry name" value="Serine_Proteases_S1"/>
</dbReference>
<evidence type="ECO:0000256" key="6">
    <source>
        <dbReference type="ARBA" id="ARBA00022825"/>
    </source>
</evidence>
<dbReference type="PROSITE" id="PS00135">
    <property type="entry name" value="TRYPSIN_SER"/>
    <property type="match status" value="1"/>
</dbReference>
<keyword evidence="11" id="KW-1185">Reference proteome</keyword>
<dbReference type="PANTHER" id="PTHR24264:SF65">
    <property type="entry name" value="SRCR DOMAIN-CONTAINING PROTEIN"/>
    <property type="match status" value="1"/>
</dbReference>
<evidence type="ECO:0000256" key="9">
    <source>
        <dbReference type="SAM" id="SignalP"/>
    </source>
</evidence>
<dbReference type="SMART" id="SM00020">
    <property type="entry name" value="Tryp_SPc"/>
    <property type="match status" value="1"/>
</dbReference>
<feature type="chain" id="PRO_5028058541" evidence="9">
    <location>
        <begin position="24"/>
        <end position="267"/>
    </location>
</feature>
<evidence type="ECO:0000256" key="7">
    <source>
        <dbReference type="ARBA" id="ARBA00023145"/>
    </source>
</evidence>
<dbReference type="RefSeq" id="XP_034108221.1">
    <property type="nucleotide sequence ID" value="XM_034252330.2"/>
</dbReference>
<comment type="subcellular location">
    <subcellularLocation>
        <location evidence="1">Secreted</location>
    </subcellularLocation>
</comment>
<evidence type="ECO:0000259" key="10">
    <source>
        <dbReference type="PROSITE" id="PS50240"/>
    </source>
</evidence>
<keyword evidence="2" id="KW-0964">Secreted</keyword>
<dbReference type="GO" id="GO:0005615">
    <property type="term" value="C:extracellular space"/>
    <property type="evidence" value="ECO:0007669"/>
    <property type="project" value="TreeGrafter"/>
</dbReference>
<feature type="signal peptide" evidence="9">
    <location>
        <begin position="1"/>
        <end position="23"/>
    </location>
</feature>
<dbReference type="PROSITE" id="PS50240">
    <property type="entry name" value="TRYPSIN_DOM"/>
    <property type="match status" value="1"/>
</dbReference>
<dbReference type="GO" id="GO:0004252">
    <property type="term" value="F:serine-type endopeptidase activity"/>
    <property type="evidence" value="ECO:0007669"/>
    <property type="project" value="InterPro"/>
</dbReference>
<dbReference type="InterPro" id="IPR001254">
    <property type="entry name" value="Trypsin_dom"/>
</dbReference>
<dbReference type="GeneID" id="117570586"/>
<evidence type="ECO:0000313" key="12">
    <source>
        <dbReference type="RefSeq" id="XP_034108221.1"/>
    </source>
</evidence>
<evidence type="ECO:0000313" key="11">
    <source>
        <dbReference type="Proteomes" id="UP000515160"/>
    </source>
</evidence>
<sequence>MRLLLAVLGIVPYFLVEVQLVVSDNRITNGELAKRGQFPYQVGLNISLTNSSTWCGGTLISHRWIATAAHCVDNAEQATIYLGALNITDRFEFGQMRYTVDKSLFVVHPNWTVSTVTNDIALIKLPVYIPYNSRMRAAQLPKDLNGTYATYDQQTAYASGWGRESDSSLEVSPTLRYVAMPVMQHARCKMYWGGSLTEKMLCMSTQSGKSTCHGDSGGPLVYKENDTNYLIGITSFGLSMGCEIGFPSIFTRLTSYLDWIRQHAPEI</sequence>
<dbReference type="CDD" id="cd00190">
    <property type="entry name" value="Tryp_SPc"/>
    <property type="match status" value="1"/>
</dbReference>
<dbReference type="PANTHER" id="PTHR24264">
    <property type="entry name" value="TRYPSIN-RELATED"/>
    <property type="match status" value="1"/>
</dbReference>
<gene>
    <name evidence="12" type="primary">LOC117570586</name>
</gene>
<keyword evidence="5" id="KW-0378">Hydrolase</keyword>
<dbReference type="OrthoDB" id="5565075at2759"/>
<dbReference type="InterPro" id="IPR033116">
    <property type="entry name" value="TRYPSIN_SER"/>
</dbReference>
<dbReference type="FunFam" id="2.40.10.10:FF:000073">
    <property type="entry name" value="Trypsin alpha"/>
    <property type="match status" value="1"/>
</dbReference>
<dbReference type="SUPFAM" id="SSF50494">
    <property type="entry name" value="Trypsin-like serine proteases"/>
    <property type="match status" value="1"/>
</dbReference>
<proteinExistence type="predicted"/>
<reference evidence="12" key="1">
    <citation type="submission" date="2025-08" db="UniProtKB">
        <authorList>
            <consortium name="RefSeq"/>
        </authorList>
    </citation>
    <scope>IDENTIFICATION</scope>
    <source>
        <strain evidence="12">15112-1751.03</strain>
        <tissue evidence="12">Whole Adult</tissue>
    </source>
</reference>
<keyword evidence="6" id="KW-0720">Serine protease</keyword>
<dbReference type="Pfam" id="PF00089">
    <property type="entry name" value="Trypsin"/>
    <property type="match status" value="1"/>
</dbReference>
<dbReference type="FunFam" id="2.40.10.10:FF:000025">
    <property type="entry name" value="serine proteases 1/2"/>
    <property type="match status" value="1"/>
</dbReference>
<dbReference type="InterPro" id="IPR009003">
    <property type="entry name" value="Peptidase_S1_PA"/>
</dbReference>